<gene>
    <name evidence="3" type="primary">LOC113146810</name>
</gene>
<keyword evidence="2" id="KW-1185">Reference proteome</keyword>
<dbReference type="GO" id="GO:0016592">
    <property type="term" value="C:mediator complex"/>
    <property type="evidence" value="ECO:0007669"/>
    <property type="project" value="TreeGrafter"/>
</dbReference>
<dbReference type="PANTHER" id="PTHR46007">
    <property type="entry name" value="MEDIATOR OF RNA POLYMERASE II TRANSCRIPTION SUBUNIT 12"/>
    <property type="match status" value="1"/>
</dbReference>
<protein>
    <submittedName>
        <fullName evidence="3">Uncharacterized protein LOC113146810</fullName>
    </submittedName>
</protein>
<evidence type="ECO:0000313" key="2">
    <source>
        <dbReference type="Proteomes" id="UP000515125"/>
    </source>
</evidence>
<proteinExistence type="predicted"/>
<accession>A0A6P6RT83</accession>
<evidence type="ECO:0000256" key="1">
    <source>
        <dbReference type="SAM" id="MobiDB-lite"/>
    </source>
</evidence>
<organism evidence="2 3">
    <name type="scientific">Cyclospora cayetanensis</name>
    <dbReference type="NCBI Taxonomy" id="88456"/>
    <lineage>
        <taxon>Eukaryota</taxon>
        <taxon>Sar</taxon>
        <taxon>Alveolata</taxon>
        <taxon>Apicomplexa</taxon>
        <taxon>Conoidasida</taxon>
        <taxon>Coccidia</taxon>
        <taxon>Eucoccidiorida</taxon>
        <taxon>Eimeriorina</taxon>
        <taxon>Eimeriidae</taxon>
        <taxon>Cyclospora</taxon>
    </lineage>
</organism>
<dbReference type="PANTHER" id="PTHR46007:SF8">
    <property type="entry name" value="C2H2-TYPE DOMAIN-CONTAINING PROTEIN"/>
    <property type="match status" value="1"/>
</dbReference>
<dbReference type="GO" id="GO:0003713">
    <property type="term" value="F:transcription coactivator activity"/>
    <property type="evidence" value="ECO:0007669"/>
    <property type="project" value="TreeGrafter"/>
</dbReference>
<dbReference type="GeneID" id="113146810"/>
<feature type="region of interest" description="Disordered" evidence="1">
    <location>
        <begin position="881"/>
        <end position="907"/>
    </location>
</feature>
<feature type="region of interest" description="Disordered" evidence="1">
    <location>
        <begin position="493"/>
        <end position="527"/>
    </location>
</feature>
<sequence>MSSTSPLASTAVAAASAAAVAAAARHSLWLASKAAAPATADAIDGSEAPPSAYGRPSLAVALAALARACQRQKQQQLQQQQQQQLQQQQLLLLQQGHQLFAAAASKAALAEWNLQQQQQLQQPQQQQHRASVPGPLFCCLALHACAAFFALPQMQQLRACSRSADLAAIAHSIHAILGGNPLIALQEASLYAVYQQAPVHLLCAHLTGQCMRLLLPQLGCCSSKHAATALTALLRLLPHLPETAEAQAEPHAAFSEHAIASREAGLPRATGEATCVTAASHRFRSMPSVWSSSRAEPSAAFVFWLIAAALERALLLLRRTRKSMSSSGRISSSSGSRRTLTSVVGAAARTASAAALATSAGSTAAEAAEAALAAAIELLRAPDLKALLLLQRDELKAPDLMVLLHAAAQGRLQHPELLLLPLLICAFAPSLLPYVCTQLMRLLPELLLQHLEFVRPAQLLLLLHSLSRLRVSGAAFSGEAAFTESARVEARKAAGLETSETATGEARETASGEARETASGEARETATGEVHFSDVAVQAAPKVLRFLQSDQCSLRDAAVASTVYSSVSVRGAPGAPYAAAIIAAAAARLPEQLQQQHAMQTHSSLLSRSCARRRLFDLLTLLRVLVEWRVSTPGLWAPPLLRNFAAALAAPAAAGERPPAAALSLQHLVTAAAALVQLQLLQASFRQAAWRDMSAMSTTLLIQHLRAVALETEYSLLDFSEEQHQEQQHGSSGKVAAAILEAEFQKRCLKLQQKAEVAALLWRISNTDGAMRVFRGASVSPTPRKRSTAAPPRARADVFTPAPPCSAAAVRHAVWELPSPTGKAGAALKGKQAAPKLLVLPSASSSRIGAALCALPEQSLLPQDALEELLPCGSSVQSASSRQQQLLLQRHPQQPQQPRRQKTPTGTFAAGAAAAAACISQEPSCSIPPQPKLLRQETLAASAVTAAADRVARRVVVPEALLLLLLPPSAAAAAAEAPTAQDALEKRVAAATPAASASITDGPLNRNSSACHNLDGSSLGMPLALSLESSPREAWYQQGQQQQQEQLLLQRLLLRCSPWQAAPGDAPAANSLVLRRTVVAADANYVLDCMKIDVALQLLRPTSSGSKSSSSSNDSSNSSGSSSSSKTACCGDGSRPFRRIALLLRDASSNCNGRVAAAVSELESLLAALRGWEVCELLLPLETGPLARGLSTEAGTALLAFLQGEAAGYTQRDAQP</sequence>
<name>A0A6P6RT83_9EIME</name>
<feature type="region of interest" description="Disordered" evidence="1">
    <location>
        <begin position="779"/>
        <end position="798"/>
    </location>
</feature>
<dbReference type="InterPro" id="IPR051647">
    <property type="entry name" value="Mediator_comp_sub12"/>
</dbReference>
<feature type="compositionally biased region" description="Low complexity" evidence="1">
    <location>
        <begin position="882"/>
        <end position="898"/>
    </location>
</feature>
<feature type="region of interest" description="Disordered" evidence="1">
    <location>
        <begin position="1102"/>
        <end position="1131"/>
    </location>
</feature>
<dbReference type="GO" id="GO:0045944">
    <property type="term" value="P:positive regulation of transcription by RNA polymerase II"/>
    <property type="evidence" value="ECO:0007669"/>
    <property type="project" value="TreeGrafter"/>
</dbReference>
<dbReference type="RefSeq" id="XP_026191033.1">
    <property type="nucleotide sequence ID" value="XM_026335248.1"/>
</dbReference>
<reference evidence="3" key="1">
    <citation type="submission" date="2025-08" db="UniProtKB">
        <authorList>
            <consortium name="RefSeq"/>
        </authorList>
    </citation>
    <scope>IDENTIFICATION</scope>
</reference>
<dbReference type="AlphaFoldDB" id="A0A6P6RT83"/>
<feature type="compositionally biased region" description="Basic and acidic residues" evidence="1">
    <location>
        <begin position="505"/>
        <end position="526"/>
    </location>
</feature>
<feature type="compositionally biased region" description="Low complexity" evidence="1">
    <location>
        <begin position="1103"/>
        <end position="1126"/>
    </location>
</feature>
<evidence type="ECO:0000313" key="3">
    <source>
        <dbReference type="RefSeq" id="XP_026191033.1"/>
    </source>
</evidence>
<dbReference type="Proteomes" id="UP000515125">
    <property type="component" value="Unplaced"/>
</dbReference>